<dbReference type="KEGG" id="acm:AciX9_0828"/>
<dbReference type="InterPro" id="IPR050447">
    <property type="entry name" value="Erg6_SMT_methyltransf"/>
</dbReference>
<evidence type="ECO:0000256" key="1">
    <source>
        <dbReference type="ARBA" id="ARBA00022679"/>
    </source>
</evidence>
<keyword evidence="4" id="KW-1185">Reference proteome</keyword>
<keyword evidence="1 3" id="KW-0808">Transferase</keyword>
<dbReference type="GO" id="GO:0032259">
    <property type="term" value="P:methylation"/>
    <property type="evidence" value="ECO:0007669"/>
    <property type="project" value="UniProtKB-KW"/>
</dbReference>
<evidence type="ECO:0000313" key="4">
    <source>
        <dbReference type="Proteomes" id="UP000000343"/>
    </source>
</evidence>
<evidence type="ECO:0000313" key="3">
    <source>
        <dbReference type="EMBL" id="ADW67896.1"/>
    </source>
</evidence>
<gene>
    <name evidence="3" type="ordered locus">AciX9_0828</name>
</gene>
<protein>
    <submittedName>
        <fullName evidence="3">Methyltransferase type 11</fullName>
    </submittedName>
</protein>
<dbReference type="eggNOG" id="COG2226">
    <property type="taxonomic scope" value="Bacteria"/>
</dbReference>
<dbReference type="GO" id="GO:0008757">
    <property type="term" value="F:S-adenosylmethionine-dependent methyltransferase activity"/>
    <property type="evidence" value="ECO:0007669"/>
    <property type="project" value="InterPro"/>
</dbReference>
<dbReference type="Pfam" id="PF08241">
    <property type="entry name" value="Methyltransf_11"/>
    <property type="match status" value="1"/>
</dbReference>
<dbReference type="Gene3D" id="3.40.50.150">
    <property type="entry name" value="Vaccinia Virus protein VP39"/>
    <property type="match status" value="1"/>
</dbReference>
<sequence>MADGGMDFDAIKVKQQAAWATGDFAVIGSALLLASELVCEAMDVRSGWRVLDVAAGHGNSSLAAARRGCRVVSTDYVPALLERGKMRAAAEGFRIEFLEADAENLPFGNGEFDAVISTVGVMFAPNQQRAANELMRVCKAGGKIGLVNWTPAGFVGQIFKTIGKYIPPAPGLKPPFVWGTEDGLKELFAGAAKLEIVKRVYTFRALSTEDWLETFKTYYGPMNKTFAALDAGGQAGLRADLLELAGGLNRAEDGTMALPGEYLEVVVMK</sequence>
<accession>E8X130</accession>
<dbReference type="PANTHER" id="PTHR44068">
    <property type="entry name" value="ZGC:194242"/>
    <property type="match status" value="1"/>
</dbReference>
<dbReference type="InterPro" id="IPR029063">
    <property type="entry name" value="SAM-dependent_MTases_sf"/>
</dbReference>
<dbReference type="PaxDb" id="1198114-AciX9_0828"/>
<organism evidence="4">
    <name type="scientific">Granulicella tundricola (strain ATCC BAA-1859 / DSM 23138 / MP5ACTX9)</name>
    <dbReference type="NCBI Taxonomy" id="1198114"/>
    <lineage>
        <taxon>Bacteria</taxon>
        <taxon>Pseudomonadati</taxon>
        <taxon>Acidobacteriota</taxon>
        <taxon>Terriglobia</taxon>
        <taxon>Terriglobales</taxon>
        <taxon>Acidobacteriaceae</taxon>
        <taxon>Granulicella</taxon>
    </lineage>
</organism>
<reference evidence="4" key="1">
    <citation type="submission" date="2011-01" db="EMBL/GenBank/DDBJ databases">
        <title>Complete sequence of chromosome of Acidobacterium sp. MP5ACTX9.</title>
        <authorList>
            <consortium name="US DOE Joint Genome Institute"/>
            <person name="Lucas S."/>
            <person name="Copeland A."/>
            <person name="Lapidus A."/>
            <person name="Cheng J.-F."/>
            <person name="Goodwin L."/>
            <person name="Pitluck S."/>
            <person name="Teshima H."/>
            <person name="Detter J.C."/>
            <person name="Han C."/>
            <person name="Tapia R."/>
            <person name="Land M."/>
            <person name="Hauser L."/>
            <person name="Kyrpides N."/>
            <person name="Ivanova N."/>
            <person name="Ovchinnikova G."/>
            <person name="Pagani I."/>
            <person name="Rawat S.R."/>
            <person name="Mannisto M."/>
            <person name="Haggblom M.M."/>
            <person name="Woyke T."/>
        </authorList>
    </citation>
    <scope>NUCLEOTIDE SEQUENCE [LARGE SCALE GENOMIC DNA]</scope>
    <source>
        <strain evidence="4">MP5ACTX9</strain>
    </source>
</reference>
<dbReference type="PANTHER" id="PTHR44068:SF11">
    <property type="entry name" value="GERANYL DIPHOSPHATE 2-C-METHYLTRANSFERASE"/>
    <property type="match status" value="1"/>
</dbReference>
<dbReference type="Proteomes" id="UP000000343">
    <property type="component" value="Chromosome"/>
</dbReference>
<evidence type="ECO:0000259" key="2">
    <source>
        <dbReference type="Pfam" id="PF08241"/>
    </source>
</evidence>
<dbReference type="InterPro" id="IPR013216">
    <property type="entry name" value="Methyltransf_11"/>
</dbReference>
<dbReference type="CDD" id="cd02440">
    <property type="entry name" value="AdoMet_MTases"/>
    <property type="match status" value="1"/>
</dbReference>
<name>E8X130_GRATM</name>
<dbReference type="HOGENOM" id="CLU_037990_2_1_0"/>
<feature type="domain" description="Methyltransferase type 11" evidence="2">
    <location>
        <begin position="51"/>
        <end position="144"/>
    </location>
</feature>
<dbReference type="SUPFAM" id="SSF53335">
    <property type="entry name" value="S-adenosyl-L-methionine-dependent methyltransferases"/>
    <property type="match status" value="1"/>
</dbReference>
<dbReference type="STRING" id="1198114.AciX9_0828"/>
<dbReference type="AlphaFoldDB" id="E8X130"/>
<proteinExistence type="predicted"/>
<keyword evidence="3" id="KW-0489">Methyltransferase</keyword>
<dbReference type="EMBL" id="CP002480">
    <property type="protein sequence ID" value="ADW67896.1"/>
    <property type="molecule type" value="Genomic_DNA"/>
</dbReference>